<dbReference type="InterPro" id="IPR050490">
    <property type="entry name" value="Bact_solute-bd_prot1"/>
</dbReference>
<dbReference type="Pfam" id="PF01547">
    <property type="entry name" value="SBP_bac_1"/>
    <property type="match status" value="1"/>
</dbReference>
<dbReference type="Gene3D" id="3.40.190.10">
    <property type="entry name" value="Periplasmic binding protein-like II"/>
    <property type="match status" value="2"/>
</dbReference>
<evidence type="ECO:0000256" key="1">
    <source>
        <dbReference type="SAM" id="SignalP"/>
    </source>
</evidence>
<dbReference type="PANTHER" id="PTHR43649:SF12">
    <property type="entry name" value="DIACETYLCHITOBIOSE BINDING PROTEIN DASA"/>
    <property type="match status" value="1"/>
</dbReference>
<reference evidence="2" key="2">
    <citation type="submission" date="2020-08" db="EMBL/GenBank/DDBJ databases">
        <authorList>
            <person name="Chen M."/>
            <person name="Teng W."/>
            <person name="Zhao L."/>
            <person name="Hu C."/>
            <person name="Zhou Y."/>
            <person name="Han B."/>
            <person name="Song L."/>
            <person name="Shu W."/>
        </authorList>
    </citation>
    <scope>NUCLEOTIDE SEQUENCE</scope>
    <source>
        <strain evidence="2">FACHB-1375</strain>
    </source>
</reference>
<keyword evidence="1" id="KW-0732">Signal</keyword>
<dbReference type="SUPFAM" id="SSF53850">
    <property type="entry name" value="Periplasmic binding protein-like II"/>
    <property type="match status" value="1"/>
</dbReference>
<reference evidence="2" key="1">
    <citation type="journal article" date="2015" name="ISME J.">
        <title>Draft Genome Sequence of Streptomyces incarnatus NRRL8089, which Produces the Nucleoside Antibiotic Sinefungin.</title>
        <authorList>
            <person name="Oshima K."/>
            <person name="Hattori M."/>
            <person name="Shimizu H."/>
            <person name="Fukuda K."/>
            <person name="Nemoto M."/>
            <person name="Inagaki K."/>
            <person name="Tamura T."/>
        </authorList>
    </citation>
    <scope>NUCLEOTIDE SEQUENCE</scope>
    <source>
        <strain evidence="2">FACHB-1375</strain>
    </source>
</reference>
<accession>A0A926VG49</accession>
<comment type="caution">
    <text evidence="2">The sequence shown here is derived from an EMBL/GenBank/DDBJ whole genome shotgun (WGS) entry which is preliminary data.</text>
</comment>
<name>A0A926VG49_9CYAN</name>
<gene>
    <name evidence="2" type="ORF">H6G03_18890</name>
</gene>
<dbReference type="Proteomes" id="UP000641646">
    <property type="component" value="Unassembled WGS sequence"/>
</dbReference>
<dbReference type="InterPro" id="IPR006059">
    <property type="entry name" value="SBP"/>
</dbReference>
<dbReference type="RefSeq" id="WP_190466744.1">
    <property type="nucleotide sequence ID" value="NZ_JACJPW010000048.1"/>
</dbReference>
<evidence type="ECO:0000313" key="2">
    <source>
        <dbReference type="EMBL" id="MBD2183103.1"/>
    </source>
</evidence>
<dbReference type="EMBL" id="JACJPW010000048">
    <property type="protein sequence ID" value="MBD2183103.1"/>
    <property type="molecule type" value="Genomic_DNA"/>
</dbReference>
<dbReference type="AlphaFoldDB" id="A0A926VG49"/>
<dbReference type="PANTHER" id="PTHR43649">
    <property type="entry name" value="ARABINOSE-BINDING PROTEIN-RELATED"/>
    <property type="match status" value="1"/>
</dbReference>
<sequence>MRISRFAKVLVAFFAGVMLAQLLHACSPNSQAAQKTRLTIATVNNGDMVVIQGLSRNFEQANPDIQLRWVVLEENVLRQRTTTDVASQGGQFDVLTIGSYEAPIWARRDWLRPLDLPASYDVNDLIKPVREGLSYNGQLYAVPFYAESSMLYYRKDLFEKAGITVPQQPTYPQMREWASKIHDPKNGVYGVCLRGKPGWGENMAFLTTLVNTYGGRWFDMKWQPTINTPNWKEAIGFYVDLLNKYGPPGASSNGFNENLALFSTGKCGMWVDATVAAGLISNPKESQVYNKVGFARAPIERYPNGSNWLWAWALAIPKTSKSPEAAQRFIAWATSKEYIQLVANQNGWVAVPPGTRISTYQNPNYQKAAPFAGMVLNSIQSADITRPSAEPTPYKGVQYVDIPEFQAIGTSVGQTMAAALTNNVSIDRALQQAQSSTERFMRHTGYIE</sequence>
<feature type="signal peptide" evidence="1">
    <location>
        <begin position="1"/>
        <end position="32"/>
    </location>
</feature>
<dbReference type="CDD" id="cd13585">
    <property type="entry name" value="PBP2_TMBP_like"/>
    <property type="match status" value="1"/>
</dbReference>
<evidence type="ECO:0000313" key="3">
    <source>
        <dbReference type="Proteomes" id="UP000641646"/>
    </source>
</evidence>
<organism evidence="2 3">
    <name type="scientific">Aerosakkonema funiforme FACHB-1375</name>
    <dbReference type="NCBI Taxonomy" id="2949571"/>
    <lineage>
        <taxon>Bacteria</taxon>
        <taxon>Bacillati</taxon>
        <taxon>Cyanobacteriota</taxon>
        <taxon>Cyanophyceae</taxon>
        <taxon>Oscillatoriophycideae</taxon>
        <taxon>Aerosakkonematales</taxon>
        <taxon>Aerosakkonemataceae</taxon>
        <taxon>Aerosakkonema</taxon>
    </lineage>
</organism>
<proteinExistence type="predicted"/>
<keyword evidence="3" id="KW-1185">Reference proteome</keyword>
<feature type="chain" id="PRO_5038031861" evidence="1">
    <location>
        <begin position="33"/>
        <end position="448"/>
    </location>
</feature>
<protein>
    <submittedName>
        <fullName evidence="2">Sugar ABC transporter substrate-binding protein</fullName>
    </submittedName>
</protein>